<dbReference type="WBParaSite" id="Gr19_v10_g16203.t1">
    <property type="protein sequence ID" value="Gr19_v10_g16203.t1"/>
    <property type="gene ID" value="Gr19_v10_g16203"/>
</dbReference>
<keyword evidence="1" id="KW-1185">Reference proteome</keyword>
<name>A0A914HDS7_GLORO</name>
<protein>
    <submittedName>
        <fullName evidence="2">Uncharacterized protein</fullName>
    </submittedName>
</protein>
<reference evidence="2" key="1">
    <citation type="submission" date="2022-11" db="UniProtKB">
        <authorList>
            <consortium name="WormBaseParasite"/>
        </authorList>
    </citation>
    <scope>IDENTIFICATION</scope>
</reference>
<sequence>MRLPGRFAFLNVQQDVTVMLGFFRELVDRRPGGYCLSSMESSGTLTQQRWPSPTGRLFALGVHFRRPPIGGGVVSERCEKLSAFTGPFGPYNMPSMYSELEWAMATLYSGATAIVLSRALRRNLRQIPPADHSILRTLHWRPSTTVPFLSLPQIPNLPRGLDSHRLLRPTHPPFRGLTQPCPTPWLALHKNK</sequence>
<accession>A0A914HDS7</accession>
<dbReference type="Proteomes" id="UP000887572">
    <property type="component" value="Unplaced"/>
</dbReference>
<organism evidence="1 2">
    <name type="scientific">Globodera rostochiensis</name>
    <name type="common">Golden nematode worm</name>
    <name type="synonym">Heterodera rostochiensis</name>
    <dbReference type="NCBI Taxonomy" id="31243"/>
    <lineage>
        <taxon>Eukaryota</taxon>
        <taxon>Metazoa</taxon>
        <taxon>Ecdysozoa</taxon>
        <taxon>Nematoda</taxon>
        <taxon>Chromadorea</taxon>
        <taxon>Rhabditida</taxon>
        <taxon>Tylenchina</taxon>
        <taxon>Tylenchomorpha</taxon>
        <taxon>Tylenchoidea</taxon>
        <taxon>Heteroderidae</taxon>
        <taxon>Heteroderinae</taxon>
        <taxon>Globodera</taxon>
    </lineage>
</organism>
<proteinExistence type="predicted"/>
<evidence type="ECO:0000313" key="1">
    <source>
        <dbReference type="Proteomes" id="UP000887572"/>
    </source>
</evidence>
<evidence type="ECO:0000313" key="2">
    <source>
        <dbReference type="WBParaSite" id="Gr19_v10_g16203.t1"/>
    </source>
</evidence>
<dbReference type="AlphaFoldDB" id="A0A914HDS7"/>